<dbReference type="InterPro" id="IPR050410">
    <property type="entry name" value="CCR4/nocturin_mRNA_transcr"/>
</dbReference>
<reference evidence="2 3" key="1">
    <citation type="submission" date="2020-04" db="EMBL/GenBank/DDBJ databases">
        <title>Plant Genome Project.</title>
        <authorList>
            <person name="Zhang R.-G."/>
        </authorList>
    </citation>
    <scope>NUCLEOTIDE SEQUENCE [LARGE SCALE GENOMIC DNA]</scope>
    <source>
        <strain evidence="2">YNK0</strain>
        <tissue evidence="2">Leaf</tissue>
    </source>
</reference>
<protein>
    <recommendedName>
        <fullName evidence="4">Endonuclease/exonuclease/phosphatase domain-containing protein</fullName>
    </recommendedName>
</protein>
<feature type="compositionally biased region" description="Basic and acidic residues" evidence="1">
    <location>
        <begin position="36"/>
        <end position="45"/>
    </location>
</feature>
<organism evidence="2 3">
    <name type="scientific">Tetracentron sinense</name>
    <name type="common">Spur-leaf</name>
    <dbReference type="NCBI Taxonomy" id="13715"/>
    <lineage>
        <taxon>Eukaryota</taxon>
        <taxon>Viridiplantae</taxon>
        <taxon>Streptophyta</taxon>
        <taxon>Embryophyta</taxon>
        <taxon>Tracheophyta</taxon>
        <taxon>Spermatophyta</taxon>
        <taxon>Magnoliopsida</taxon>
        <taxon>Trochodendrales</taxon>
        <taxon>Trochodendraceae</taxon>
        <taxon>Tetracentron</taxon>
    </lineage>
</organism>
<dbReference type="Proteomes" id="UP000655225">
    <property type="component" value="Unassembled WGS sequence"/>
</dbReference>
<proteinExistence type="predicted"/>
<gene>
    <name evidence="2" type="ORF">HHK36_021518</name>
</gene>
<accession>A0A834YX09</accession>
<keyword evidence="3" id="KW-1185">Reference proteome</keyword>
<dbReference type="InterPro" id="IPR036691">
    <property type="entry name" value="Endo/exonu/phosph_ase_sf"/>
</dbReference>
<sequence length="253" mass="29679">MRFASPSLHCLAAAATDATMSSSRASSRGRNQWRRGFSDRPSDDRDAFVSGDSHFRSVRDVNYGIRQGERGNYGGFQRQVYRPRPSFHEQQPFRQQLPKPMDFRNWKYAKEIPPPHCERFIVLSYNILADYLAINHRRELYFHIPRHILDWEWRKRRIMIELGLWSADIMCFQEVDRFHDLEEELKLQGYSGIWKLYNPYARFKLLQEEFIEFNKLGLRDNIAQICVLESGSQNAAAGNGSADLPTSFISFFS</sequence>
<feature type="region of interest" description="Disordered" evidence="1">
    <location>
        <begin position="18"/>
        <end position="45"/>
    </location>
</feature>
<dbReference type="PANTHER" id="PTHR12121">
    <property type="entry name" value="CARBON CATABOLITE REPRESSOR PROTEIN 4"/>
    <property type="match status" value="1"/>
</dbReference>
<dbReference type="PANTHER" id="PTHR12121:SF85">
    <property type="entry name" value="CARBON CATABOLITE REPRESSOR PROTEIN 4 HOMOLOG 6"/>
    <property type="match status" value="1"/>
</dbReference>
<evidence type="ECO:0008006" key="4">
    <source>
        <dbReference type="Google" id="ProtNLM"/>
    </source>
</evidence>
<dbReference type="AlphaFoldDB" id="A0A834YX09"/>
<evidence type="ECO:0000313" key="3">
    <source>
        <dbReference type="Proteomes" id="UP000655225"/>
    </source>
</evidence>
<evidence type="ECO:0000313" key="2">
    <source>
        <dbReference type="EMBL" id="KAF8393277.1"/>
    </source>
</evidence>
<comment type="caution">
    <text evidence="2">The sequence shown here is derived from an EMBL/GenBank/DDBJ whole genome shotgun (WGS) entry which is preliminary data.</text>
</comment>
<dbReference type="EMBL" id="JABCRI010000015">
    <property type="protein sequence ID" value="KAF8393277.1"/>
    <property type="molecule type" value="Genomic_DNA"/>
</dbReference>
<dbReference type="Gene3D" id="3.60.10.10">
    <property type="entry name" value="Endonuclease/exonuclease/phosphatase"/>
    <property type="match status" value="1"/>
</dbReference>
<dbReference type="OrthoDB" id="428734at2759"/>
<name>A0A834YX09_TETSI</name>
<dbReference type="GO" id="GO:0000175">
    <property type="term" value="F:3'-5'-RNA exonuclease activity"/>
    <property type="evidence" value="ECO:0007669"/>
    <property type="project" value="TreeGrafter"/>
</dbReference>
<feature type="compositionally biased region" description="Low complexity" evidence="1">
    <location>
        <begin position="18"/>
        <end position="28"/>
    </location>
</feature>
<evidence type="ECO:0000256" key="1">
    <source>
        <dbReference type="SAM" id="MobiDB-lite"/>
    </source>
</evidence>
<dbReference type="SUPFAM" id="SSF56219">
    <property type="entry name" value="DNase I-like"/>
    <property type="match status" value="1"/>
</dbReference>